<comment type="caution">
    <text evidence="1">The sequence shown here is derived from an EMBL/GenBank/DDBJ whole genome shotgun (WGS) entry which is preliminary data.</text>
</comment>
<protein>
    <submittedName>
        <fullName evidence="1">Uncharacterized protein</fullName>
    </submittedName>
</protein>
<dbReference type="Proteomes" id="UP000447873">
    <property type="component" value="Unassembled WGS sequence"/>
</dbReference>
<gene>
    <name evidence="1" type="ORF">EG328_010100</name>
</gene>
<organism evidence="1 2">
    <name type="scientific">Venturia inaequalis</name>
    <name type="common">Apple scab fungus</name>
    <dbReference type="NCBI Taxonomy" id="5025"/>
    <lineage>
        <taxon>Eukaryota</taxon>
        <taxon>Fungi</taxon>
        <taxon>Dikarya</taxon>
        <taxon>Ascomycota</taxon>
        <taxon>Pezizomycotina</taxon>
        <taxon>Dothideomycetes</taxon>
        <taxon>Pleosporomycetidae</taxon>
        <taxon>Venturiales</taxon>
        <taxon>Venturiaceae</taxon>
        <taxon>Venturia</taxon>
    </lineage>
</organism>
<reference evidence="1 2" key="1">
    <citation type="submission" date="2018-12" db="EMBL/GenBank/DDBJ databases">
        <title>Venturia inaequalis Genome Resource.</title>
        <authorList>
            <person name="Lichtner F.J."/>
        </authorList>
    </citation>
    <scope>NUCLEOTIDE SEQUENCE [LARGE SCALE GENOMIC DNA]</scope>
    <source>
        <strain evidence="1 2">120213</strain>
    </source>
</reference>
<name>A0A8H3V528_VENIN</name>
<accession>A0A8H3V528</accession>
<evidence type="ECO:0000313" key="1">
    <source>
        <dbReference type="EMBL" id="KAE9983312.1"/>
    </source>
</evidence>
<sequence>MSAFREAGIVPFNPSKVIDKCPPTIKATLEPSFTRQTTPPSINWDNFPTPKSLRSLAKLGQHVYDLDNPGDEILYSAALDKYMITSTAIAVAADIQIKQLQRASASKREKERHRQDNRKQLDHIRPLNAATTRAIIIKKAETTLEEDEARVARRRDRENKRQAKAAEAAAIAHRKAVRAQNKILGIKTPRYRRNAA</sequence>
<dbReference type="EMBL" id="WNWS01000064">
    <property type="protein sequence ID" value="KAE9983312.1"/>
    <property type="molecule type" value="Genomic_DNA"/>
</dbReference>
<dbReference type="AlphaFoldDB" id="A0A8H3V528"/>
<proteinExistence type="predicted"/>
<evidence type="ECO:0000313" key="2">
    <source>
        <dbReference type="Proteomes" id="UP000447873"/>
    </source>
</evidence>